<evidence type="ECO:0000256" key="1">
    <source>
        <dbReference type="SAM" id="MobiDB-lite"/>
    </source>
</evidence>
<dbReference type="PANTHER" id="PTHR31033">
    <property type="entry name" value="PROTEIN, PUTATIVE-RELATED"/>
    <property type="match status" value="1"/>
</dbReference>
<accession>A0AAW1P2T6</accession>
<evidence type="ECO:0000313" key="3">
    <source>
        <dbReference type="Proteomes" id="UP001465755"/>
    </source>
</evidence>
<feature type="region of interest" description="Disordered" evidence="1">
    <location>
        <begin position="95"/>
        <end position="122"/>
    </location>
</feature>
<dbReference type="Proteomes" id="UP001465755">
    <property type="component" value="Unassembled WGS sequence"/>
</dbReference>
<keyword evidence="3" id="KW-1185">Reference proteome</keyword>
<organism evidence="2 3">
    <name type="scientific">Symbiochloris irregularis</name>
    <dbReference type="NCBI Taxonomy" id="706552"/>
    <lineage>
        <taxon>Eukaryota</taxon>
        <taxon>Viridiplantae</taxon>
        <taxon>Chlorophyta</taxon>
        <taxon>core chlorophytes</taxon>
        <taxon>Trebouxiophyceae</taxon>
        <taxon>Trebouxiales</taxon>
        <taxon>Trebouxiaceae</taxon>
        <taxon>Symbiochloris</taxon>
    </lineage>
</organism>
<name>A0AAW1P2T6_9CHLO</name>
<dbReference type="EMBL" id="JALJOQ010000067">
    <property type="protein sequence ID" value="KAK9802805.1"/>
    <property type="molecule type" value="Genomic_DNA"/>
</dbReference>
<sequence>MGGCPFAHGDSVVTFAVTTCPFLRSVARDQGETYARNIAVAPARPAAGAPAPVLPESLDGVTATFELFHGQKGVVPLTGSRKEALSTRTLQAAACPQQQSSPSAAGLHSTPRELHQGPLPLASRSSYSNRQAPFAAISLSFLDFLPGYNDLFGRGRKLACPPVIIGMRAAVARLPPVKSLRPQAFSVRLLSIGLVAALLNIPFGAAREHTAKFSPQWFLAVHATIPLIAPLRKAVLMPPQKAAAVRALWAQ</sequence>
<gene>
    <name evidence="2" type="ORF">WJX73_009710</name>
</gene>
<reference evidence="2 3" key="1">
    <citation type="journal article" date="2024" name="Nat. Commun.">
        <title>Phylogenomics reveals the evolutionary origins of lichenization in chlorophyte algae.</title>
        <authorList>
            <person name="Puginier C."/>
            <person name="Libourel C."/>
            <person name="Otte J."/>
            <person name="Skaloud P."/>
            <person name="Haon M."/>
            <person name="Grisel S."/>
            <person name="Petersen M."/>
            <person name="Berrin J.G."/>
            <person name="Delaux P.M."/>
            <person name="Dal Grande F."/>
            <person name="Keller J."/>
        </authorList>
    </citation>
    <scope>NUCLEOTIDE SEQUENCE [LARGE SCALE GENOMIC DNA]</scope>
    <source>
        <strain evidence="2 3">SAG 2036</strain>
    </source>
</reference>
<comment type="caution">
    <text evidence="2">The sequence shown here is derived from an EMBL/GenBank/DDBJ whole genome shotgun (WGS) entry which is preliminary data.</text>
</comment>
<evidence type="ECO:0000313" key="2">
    <source>
        <dbReference type="EMBL" id="KAK9802805.1"/>
    </source>
</evidence>
<proteinExistence type="predicted"/>
<dbReference type="AlphaFoldDB" id="A0AAW1P2T6"/>
<feature type="compositionally biased region" description="Low complexity" evidence="1">
    <location>
        <begin position="95"/>
        <end position="105"/>
    </location>
</feature>
<dbReference type="PANTHER" id="PTHR31033:SF18">
    <property type="entry name" value="OS06G0115800 PROTEIN"/>
    <property type="match status" value="1"/>
</dbReference>
<protein>
    <submittedName>
        <fullName evidence="2">Uncharacterized protein</fullName>
    </submittedName>
</protein>